<dbReference type="Proteomes" id="UP000324629">
    <property type="component" value="Unassembled WGS sequence"/>
</dbReference>
<dbReference type="Pfam" id="PF21242">
    <property type="entry name" value="ECT2_PH"/>
    <property type="match status" value="1"/>
</dbReference>
<evidence type="ECO:0008006" key="6">
    <source>
        <dbReference type="Google" id="ProtNLM"/>
    </source>
</evidence>
<feature type="compositionally biased region" description="Polar residues" evidence="1">
    <location>
        <begin position="304"/>
        <end position="314"/>
    </location>
</feature>
<dbReference type="SMART" id="SM00325">
    <property type="entry name" value="RhoGEF"/>
    <property type="match status" value="1"/>
</dbReference>
<feature type="domain" description="DH" evidence="2">
    <location>
        <begin position="910"/>
        <end position="1105"/>
    </location>
</feature>
<dbReference type="Pfam" id="PF12738">
    <property type="entry name" value="PTCB-BRCT"/>
    <property type="match status" value="1"/>
</dbReference>
<dbReference type="Pfam" id="PF00621">
    <property type="entry name" value="RhoGEF"/>
    <property type="match status" value="1"/>
</dbReference>
<feature type="domain" description="BRCT" evidence="3">
    <location>
        <begin position="1"/>
        <end position="66"/>
    </location>
</feature>
<dbReference type="GO" id="GO:0007399">
    <property type="term" value="P:nervous system development"/>
    <property type="evidence" value="ECO:0007669"/>
    <property type="project" value="TreeGrafter"/>
</dbReference>
<dbReference type="GO" id="GO:2000431">
    <property type="term" value="P:regulation of cytokinesis, actomyosin contractile ring assembly"/>
    <property type="evidence" value="ECO:0007669"/>
    <property type="project" value="InterPro"/>
</dbReference>
<gene>
    <name evidence="4" type="ORF">DEA37_0014009</name>
</gene>
<dbReference type="InterPro" id="IPR026817">
    <property type="entry name" value="Ect2"/>
</dbReference>
<dbReference type="PROSITE" id="PS50172">
    <property type="entry name" value="BRCT"/>
    <property type="match status" value="2"/>
</dbReference>
<dbReference type="SUPFAM" id="SSF48065">
    <property type="entry name" value="DBL homology domain (DH-domain)"/>
    <property type="match status" value="1"/>
</dbReference>
<evidence type="ECO:0000259" key="2">
    <source>
        <dbReference type="PROSITE" id="PS50010"/>
    </source>
</evidence>
<dbReference type="Gene3D" id="1.20.900.10">
    <property type="entry name" value="Dbl homology (DH) domain"/>
    <property type="match status" value="1"/>
</dbReference>
<dbReference type="GO" id="GO:0000281">
    <property type="term" value="P:mitotic cytokinesis"/>
    <property type="evidence" value="ECO:0007669"/>
    <property type="project" value="TreeGrafter"/>
</dbReference>
<feature type="domain" description="BRCT" evidence="3">
    <location>
        <begin position="88"/>
        <end position="230"/>
    </location>
</feature>
<dbReference type="InterPro" id="IPR036420">
    <property type="entry name" value="BRCT_dom_sf"/>
</dbReference>
<dbReference type="SUPFAM" id="SSF52113">
    <property type="entry name" value="BRCT domain"/>
    <property type="match status" value="2"/>
</dbReference>
<dbReference type="Pfam" id="PF26215">
    <property type="entry name" value="HTH_animal"/>
    <property type="match status" value="1"/>
</dbReference>
<sequence>MGVLEHSTDQNRLATMINWMGGSVQRYLNVTTTTHLVAYRCAGEKVRSAALATRRIATVKASWVEEAWTRRSEQPCLNATEVEFVAKHRTKVFQETCLAFVGFVPGSDELTEMCKLVTEYDGLLTDNLHDQRLTHVVVTDAWPGHGNILEQLKELLVSADLSPLSPVSAANKGTANVPVVRASESPSLTEEDQYRVSVLGSTYRVPVLRLEWFWLSVQLTCLCRLEHYLYVAGPLRSHSIPRPQLPPLARPGISLGPVEPTDVRGPSPPWPVPTSTLSPALKLTTALPDIAEPIEEVDDETSPSKRTATQSVSDSEVCAVAEDKENWQPYEAHSLDSPLVLLKGTPTCPMPSSNVNILSSPRGKHRSPFSCAPDKVSFVTSPSRHRNSPRGFVSPSSVEAMSHSGGRLSHARHGKTSSLGCMSGSSSSHDDLLSQLADPLSLPSNRERHLCQLTVNRSRLSQQLTTSVVSDVVRTSAIDEHPPPPTGSVSWSPNSFNSGLLLNATNTSDRTMNNQSTGNCLVAMGPGQGLHSFVGSLREVLSGNEVTGSDQIDQTVSDTVRSPILHITGDTTQTSTPVSGKRKSTSRLSLLHSTARKSRTPVPDLSSASAISTASGVLQPVVESISIEILEDFLRHSQDAGVDLLSGERLTDLDFADGKLLPFDDFQAAQTTLNAIGPFVGHFGMRLCEIAVIIREDGSISRSVYRKSTWIGQYLHFKSFTPIAQKRGLVRTLSHRVRRIATEDELESELTLLHETLIENGYPKRFIEKYSTPQTTRVTPITVPRKPAYLTLLFKGDTISALIKRRLGAALKHTYNAARLVCVDETIRVPTTPRKDVVPLFAQSSIVYLFDCVCGSRYVGKTRRHLGTRVNEHIPKWLLSSGVGCAVSAITKHLQTGHSVDPRTALRVFFRPKLKQALNIAEAIAIHRLNPSLCAQKQLVTDFSQVMEEEQSGGAILPRQEADYIFGKLGPIVELHERLQPQLNQLEASWSLSESRLGDVLRMELLDEMDKAYGNYMQFYSPPHMQHLGEQFPRFLAFMRQVERRKESGRQSLAALLVRPIQRLPSIALLMDGIAKFTPVSHPDHVAVHRFATGLNDLLTKINARLRKNEERLSLLSLYHEISGAPRCLKLASIALALEIRASVSFPTPPPPPPPPLMQLSSLEVARPRKRHTGEPIAHAIRAALAAVQGDGGTAEANNESYRDPAVYTFGEISQLATPGHCVDAAAGAGSGGGAASSTVTVTRTGSGASGSSMMNLGLVEGKQRCHYKHLHLLKLNEIKRVVDFDTASPDRAAFGLVVRSSSEIDDRVYAYCLAASFAASAAVASGRCPEPVESAMAAAVNASGVTQSSSSSQSHVATLQACVSEAKRVFLHRLCHHIIQVSCLANSPDELLVDVQPEELLGFDLEQVFNATALALKSKKFSRQLTRNISIKTPRRPVGPVKQRPLTATTPLTPSCTQSALCNPAATVDTTYNPAMSSPRRSVLSSWLGHRGNTGSGDSCRLTVDSTGAERLASTPLQDKRMCTPVHPPPTPTADQVAMAMFNLIRAPHSLSQPPSVRETVAAPVPSLYDDEDGEEFGGDYPDADCASIASSNFGVNCWPAYVKQSNHWYPEVTLSSASLRSNTLDLNSMNVAMDGVGSLRTIRTSSQPPIARNSLCRHGPFGRTSALLSDHDVRGQRKSVCQSVLAGLKNFRRSIAGASSSLLHGNTTGSFVGSSFSRVGRAAPSRSREAAVLSSPGILNRSASVDAGVCANIMLATASPLTSTGDLCLSGLSLNRPAPLAETELERDAESPIPASFTPTRSLCPPSCASMPPSVDEARPMFPRSMTASVNTQGGHIATPNSNSSFRNLFNAALRNQASNLTHCSSQLILSSVDRKLPCSQPAPDCAKDVITADDENLDCSNAIPYPRLGGSMMSLTSWDSVATLDIPAASNGGAEYRPARSQNPTGSAVWETASHLGVSTREDMRRSFRLPFTRNLPSLGQGHEASKKVQKKSKKHKLPALSHLFQKPSSTVTNVLRPISQNDGTNLRFLSPCEAIRVTFTRQCDPEFAFDNPVVPIMR</sequence>
<feature type="compositionally biased region" description="Low complexity" evidence="1">
    <location>
        <begin position="417"/>
        <end position="427"/>
    </location>
</feature>
<dbReference type="InterPro" id="IPR035899">
    <property type="entry name" value="DBL_dom_sf"/>
</dbReference>
<proteinExistence type="predicted"/>
<dbReference type="InterPro" id="IPR000219">
    <property type="entry name" value="DH_dom"/>
</dbReference>
<dbReference type="GO" id="GO:0005096">
    <property type="term" value="F:GTPase activator activity"/>
    <property type="evidence" value="ECO:0007669"/>
    <property type="project" value="InterPro"/>
</dbReference>
<keyword evidence="5" id="KW-1185">Reference proteome</keyword>
<feature type="region of interest" description="Disordered" evidence="1">
    <location>
        <begin position="1976"/>
        <end position="1996"/>
    </location>
</feature>
<dbReference type="PANTHER" id="PTHR16777:SF2">
    <property type="entry name" value="PROTEIN ECT2"/>
    <property type="match status" value="1"/>
</dbReference>
<feature type="region of interest" description="Disordered" evidence="1">
    <location>
        <begin position="293"/>
        <end position="316"/>
    </location>
</feature>
<dbReference type="PANTHER" id="PTHR16777">
    <property type="entry name" value="PROTEIN ECT2"/>
    <property type="match status" value="1"/>
</dbReference>
<accession>A0A5J4NLL2</accession>
<evidence type="ECO:0000256" key="1">
    <source>
        <dbReference type="SAM" id="MobiDB-lite"/>
    </source>
</evidence>
<dbReference type="InterPro" id="IPR049395">
    <property type="entry name" value="ECT2_PH"/>
</dbReference>
<name>A0A5J4NLL2_9TREM</name>
<evidence type="ECO:0000313" key="5">
    <source>
        <dbReference type="Proteomes" id="UP000324629"/>
    </source>
</evidence>
<comment type="caution">
    <text evidence="4">The sequence shown here is derived from an EMBL/GenBank/DDBJ whole genome shotgun (WGS) entry which is preliminary data.</text>
</comment>
<dbReference type="GO" id="GO:0005938">
    <property type="term" value="C:cell cortex"/>
    <property type="evidence" value="ECO:0007669"/>
    <property type="project" value="TreeGrafter"/>
</dbReference>
<dbReference type="CDD" id="cd00027">
    <property type="entry name" value="BRCT"/>
    <property type="match status" value="1"/>
</dbReference>
<reference evidence="4 5" key="1">
    <citation type="journal article" date="2019" name="Gigascience">
        <title>Whole-genome sequence of the oriental lung fluke Paragonimus westermani.</title>
        <authorList>
            <person name="Oey H."/>
            <person name="Zakrzewski M."/>
            <person name="Narain K."/>
            <person name="Devi K.R."/>
            <person name="Agatsuma T."/>
            <person name="Nawaratna S."/>
            <person name="Gobert G.N."/>
            <person name="Jones M.K."/>
            <person name="Ragan M.A."/>
            <person name="McManus D.P."/>
            <person name="Krause L."/>
        </authorList>
    </citation>
    <scope>NUCLEOTIDE SEQUENCE [LARGE SCALE GENOMIC DNA]</scope>
    <source>
        <strain evidence="4 5">IND2009</strain>
    </source>
</reference>
<dbReference type="EMBL" id="QNGE01001986">
    <property type="protein sequence ID" value="KAA3676433.1"/>
    <property type="molecule type" value="Genomic_DNA"/>
</dbReference>
<dbReference type="PROSITE" id="PS50010">
    <property type="entry name" value="DH_2"/>
    <property type="match status" value="1"/>
</dbReference>
<dbReference type="Gene3D" id="3.40.50.10190">
    <property type="entry name" value="BRCT domain"/>
    <property type="match status" value="1"/>
</dbReference>
<organism evidence="4 5">
    <name type="scientific">Paragonimus westermani</name>
    <dbReference type="NCBI Taxonomy" id="34504"/>
    <lineage>
        <taxon>Eukaryota</taxon>
        <taxon>Metazoa</taxon>
        <taxon>Spiralia</taxon>
        <taxon>Lophotrochozoa</taxon>
        <taxon>Platyhelminthes</taxon>
        <taxon>Trematoda</taxon>
        <taxon>Digenea</taxon>
        <taxon>Plagiorchiida</taxon>
        <taxon>Troglotremata</taxon>
        <taxon>Troglotrematidae</taxon>
        <taxon>Paragonimus</taxon>
    </lineage>
</organism>
<feature type="region of interest" description="Disordered" evidence="1">
    <location>
        <begin position="378"/>
        <end position="432"/>
    </location>
</feature>
<dbReference type="InterPro" id="IPR001357">
    <property type="entry name" value="BRCT_dom"/>
</dbReference>
<protein>
    <recommendedName>
        <fullName evidence="6">Protein ECT2</fullName>
    </recommendedName>
</protein>
<dbReference type="GO" id="GO:0005085">
    <property type="term" value="F:guanyl-nucleotide exchange factor activity"/>
    <property type="evidence" value="ECO:0007669"/>
    <property type="project" value="InterPro"/>
</dbReference>
<evidence type="ECO:0000259" key="3">
    <source>
        <dbReference type="PROSITE" id="PS50172"/>
    </source>
</evidence>
<dbReference type="InterPro" id="IPR058912">
    <property type="entry name" value="HTH_animal"/>
</dbReference>
<evidence type="ECO:0000313" key="4">
    <source>
        <dbReference type="EMBL" id="KAA3676433.1"/>
    </source>
</evidence>
<dbReference type="GO" id="GO:0005634">
    <property type="term" value="C:nucleus"/>
    <property type="evidence" value="ECO:0007669"/>
    <property type="project" value="InterPro"/>
</dbReference>